<feature type="domain" description="Histidine kinase" evidence="10">
    <location>
        <begin position="219"/>
        <end position="408"/>
    </location>
</feature>
<sequence length="408" mass="42323">MRRRIAELVAVTTLLVLVLALVPVGLLLRSEAAANATANALLRAQSTADLVAGLGSASVQPDDRTTVFRPDGTSAGAVTPRSASVQLAERDGASFVAETAGGREVLVPVQSLTDGTSVVRVFIPSSELRAGVARSWLLLALGGLALFATSMLAADALGRRVVRPIASLAGTASRLSEGDLTARVTPAGPPEVRQVGAELNRLALRIDELLTTARTESADLAHRLRTPLTALRLDVGGVRDPEENARLATGVDRITAEIDEMIRTARRPVRAGGAVRSDLAAVARERLHFWSALADDAGRRLTGDLADGPIPVRIGADDLAALFDVLLDNAFRHTPEGTEIRVGVDANRHAWVEDAGPGLPPDGTPGSPGSTGIGLDIARRTALAAGGSLQLTASPLGGLRATFDAAEP</sequence>
<keyword evidence="8" id="KW-0472">Membrane</keyword>
<evidence type="ECO:0000313" key="12">
    <source>
        <dbReference type="EMBL" id="MBB5836920.1"/>
    </source>
</evidence>
<gene>
    <name evidence="12" type="ORF">HDA39_003654</name>
</gene>
<dbReference type="InterPro" id="IPR036097">
    <property type="entry name" value="HisK_dim/P_sf"/>
</dbReference>
<keyword evidence="9" id="KW-0902">Two-component regulatory system</keyword>
<dbReference type="PANTHER" id="PTHR45436:SF5">
    <property type="entry name" value="SENSOR HISTIDINE KINASE TRCS"/>
    <property type="match status" value="1"/>
</dbReference>
<dbReference type="Gene3D" id="1.10.287.130">
    <property type="match status" value="1"/>
</dbReference>
<evidence type="ECO:0000259" key="11">
    <source>
        <dbReference type="PROSITE" id="PS50885"/>
    </source>
</evidence>
<comment type="subcellular location">
    <subcellularLocation>
        <location evidence="2">Cell membrane</location>
    </subcellularLocation>
</comment>
<dbReference type="GO" id="GO:0005886">
    <property type="term" value="C:plasma membrane"/>
    <property type="evidence" value="ECO:0007669"/>
    <property type="project" value="UniProtKB-SubCell"/>
</dbReference>
<dbReference type="SMART" id="SM00304">
    <property type="entry name" value="HAMP"/>
    <property type="match status" value="1"/>
</dbReference>
<dbReference type="AlphaFoldDB" id="A0A7W9J855"/>
<keyword evidence="4" id="KW-0597">Phosphoprotein</keyword>
<evidence type="ECO:0000259" key="10">
    <source>
        <dbReference type="PROSITE" id="PS50109"/>
    </source>
</evidence>
<keyword evidence="8" id="KW-1133">Transmembrane helix</keyword>
<dbReference type="SUPFAM" id="SSF55874">
    <property type="entry name" value="ATPase domain of HSP90 chaperone/DNA topoisomerase II/histidine kinase"/>
    <property type="match status" value="1"/>
</dbReference>
<proteinExistence type="predicted"/>
<dbReference type="InterPro" id="IPR003660">
    <property type="entry name" value="HAMP_dom"/>
</dbReference>
<dbReference type="EC" id="2.7.13.3" evidence="3"/>
<name>A0A7W9J855_9ACTN</name>
<dbReference type="CDD" id="cd06225">
    <property type="entry name" value="HAMP"/>
    <property type="match status" value="1"/>
</dbReference>
<feature type="domain" description="HAMP" evidence="11">
    <location>
        <begin position="159"/>
        <end position="211"/>
    </location>
</feature>
<evidence type="ECO:0000256" key="9">
    <source>
        <dbReference type="ARBA" id="ARBA00023012"/>
    </source>
</evidence>
<dbReference type="InterPro" id="IPR005467">
    <property type="entry name" value="His_kinase_dom"/>
</dbReference>
<dbReference type="SUPFAM" id="SSF158472">
    <property type="entry name" value="HAMP domain-like"/>
    <property type="match status" value="1"/>
</dbReference>
<evidence type="ECO:0000256" key="5">
    <source>
        <dbReference type="ARBA" id="ARBA00022679"/>
    </source>
</evidence>
<dbReference type="RefSeq" id="WP_184796505.1">
    <property type="nucleotide sequence ID" value="NZ_JACHMY010000001.1"/>
</dbReference>
<evidence type="ECO:0000256" key="6">
    <source>
        <dbReference type="ARBA" id="ARBA00022692"/>
    </source>
</evidence>
<dbReference type="SMART" id="SM00387">
    <property type="entry name" value="HATPase_c"/>
    <property type="match status" value="1"/>
</dbReference>
<keyword evidence="5" id="KW-0808">Transferase</keyword>
<protein>
    <recommendedName>
        <fullName evidence="3">histidine kinase</fullName>
        <ecNumber evidence="3">2.7.13.3</ecNumber>
    </recommendedName>
</protein>
<organism evidence="12 13">
    <name type="scientific">Kribbella italica</name>
    <dbReference type="NCBI Taxonomy" id="1540520"/>
    <lineage>
        <taxon>Bacteria</taxon>
        <taxon>Bacillati</taxon>
        <taxon>Actinomycetota</taxon>
        <taxon>Actinomycetes</taxon>
        <taxon>Propionibacteriales</taxon>
        <taxon>Kribbellaceae</taxon>
        <taxon>Kribbella</taxon>
    </lineage>
</organism>
<keyword evidence="6" id="KW-0812">Transmembrane</keyword>
<dbReference type="Pfam" id="PF00672">
    <property type="entry name" value="HAMP"/>
    <property type="match status" value="1"/>
</dbReference>
<dbReference type="SUPFAM" id="SSF47384">
    <property type="entry name" value="Homodimeric domain of signal transducing histidine kinase"/>
    <property type="match status" value="1"/>
</dbReference>
<dbReference type="PROSITE" id="PS50109">
    <property type="entry name" value="HIS_KIN"/>
    <property type="match status" value="1"/>
</dbReference>
<dbReference type="InterPro" id="IPR003661">
    <property type="entry name" value="HisK_dim/P_dom"/>
</dbReference>
<evidence type="ECO:0000256" key="3">
    <source>
        <dbReference type="ARBA" id="ARBA00012438"/>
    </source>
</evidence>
<evidence type="ECO:0000256" key="4">
    <source>
        <dbReference type="ARBA" id="ARBA00022553"/>
    </source>
</evidence>
<evidence type="ECO:0000256" key="7">
    <source>
        <dbReference type="ARBA" id="ARBA00022777"/>
    </source>
</evidence>
<reference evidence="12 13" key="1">
    <citation type="submission" date="2020-08" db="EMBL/GenBank/DDBJ databases">
        <title>Sequencing the genomes of 1000 actinobacteria strains.</title>
        <authorList>
            <person name="Klenk H.-P."/>
        </authorList>
    </citation>
    <scope>NUCLEOTIDE SEQUENCE [LARGE SCALE GENOMIC DNA]</scope>
    <source>
        <strain evidence="12 13">DSM 28967</strain>
    </source>
</reference>
<comment type="caution">
    <text evidence="12">The sequence shown here is derived from an EMBL/GenBank/DDBJ whole genome shotgun (WGS) entry which is preliminary data.</text>
</comment>
<evidence type="ECO:0000256" key="1">
    <source>
        <dbReference type="ARBA" id="ARBA00000085"/>
    </source>
</evidence>
<dbReference type="Proteomes" id="UP000549971">
    <property type="component" value="Unassembled WGS sequence"/>
</dbReference>
<dbReference type="PROSITE" id="PS50885">
    <property type="entry name" value="HAMP"/>
    <property type="match status" value="1"/>
</dbReference>
<dbReference type="InterPro" id="IPR050428">
    <property type="entry name" value="TCS_sensor_his_kinase"/>
</dbReference>
<dbReference type="InterPro" id="IPR036890">
    <property type="entry name" value="HATPase_C_sf"/>
</dbReference>
<evidence type="ECO:0000256" key="2">
    <source>
        <dbReference type="ARBA" id="ARBA00004236"/>
    </source>
</evidence>
<evidence type="ECO:0000256" key="8">
    <source>
        <dbReference type="ARBA" id="ARBA00022989"/>
    </source>
</evidence>
<dbReference type="InterPro" id="IPR003594">
    <property type="entry name" value="HATPase_dom"/>
</dbReference>
<accession>A0A7W9J855</accession>
<evidence type="ECO:0000313" key="13">
    <source>
        <dbReference type="Proteomes" id="UP000549971"/>
    </source>
</evidence>
<dbReference type="Gene3D" id="3.30.565.10">
    <property type="entry name" value="Histidine kinase-like ATPase, C-terminal domain"/>
    <property type="match status" value="1"/>
</dbReference>
<dbReference type="EMBL" id="JACHMY010000001">
    <property type="protein sequence ID" value="MBB5836920.1"/>
    <property type="molecule type" value="Genomic_DNA"/>
</dbReference>
<dbReference type="GO" id="GO:0000155">
    <property type="term" value="F:phosphorelay sensor kinase activity"/>
    <property type="evidence" value="ECO:0007669"/>
    <property type="project" value="InterPro"/>
</dbReference>
<keyword evidence="7 12" id="KW-0418">Kinase</keyword>
<dbReference type="Pfam" id="PF02518">
    <property type="entry name" value="HATPase_c"/>
    <property type="match status" value="1"/>
</dbReference>
<dbReference type="PANTHER" id="PTHR45436">
    <property type="entry name" value="SENSOR HISTIDINE KINASE YKOH"/>
    <property type="match status" value="1"/>
</dbReference>
<keyword evidence="13" id="KW-1185">Reference proteome</keyword>
<dbReference type="CDD" id="cd00082">
    <property type="entry name" value="HisKA"/>
    <property type="match status" value="1"/>
</dbReference>
<comment type="catalytic activity">
    <reaction evidence="1">
        <text>ATP + protein L-histidine = ADP + protein N-phospho-L-histidine.</text>
        <dbReference type="EC" id="2.7.13.3"/>
    </reaction>
</comment>